<dbReference type="EnsemblMetazoa" id="ENSAATROPT011265">
    <property type="protein sequence ID" value="ENSAATROPP010178"/>
    <property type="gene ID" value="ENSAATROPG009173"/>
</dbReference>
<proteinExistence type="predicted"/>
<keyword evidence="2" id="KW-1185">Reference proteome</keyword>
<dbReference type="Proteomes" id="UP000075880">
    <property type="component" value="Unassembled WGS sequence"/>
</dbReference>
<name>A0AAG5DHJ7_ANOAO</name>
<reference evidence="2" key="1">
    <citation type="submission" date="2021-09" db="EMBL/GenBank/DDBJ databases">
        <authorList>
            <consortium name="Infravec"/>
            <person name="Campbell I L."/>
            <person name="Maslen G."/>
            <person name="Yates A."/>
        </authorList>
    </citation>
    <scope>NUCLEOTIDE SEQUENCE [LARGE SCALE GENOMIC DNA]</scope>
    <source>
        <strain evidence="2">Infravec2 EBRE</strain>
    </source>
</reference>
<reference evidence="1" key="2">
    <citation type="submission" date="2024-04" db="UniProtKB">
        <authorList>
            <consortium name="EnsemblMetazoa"/>
        </authorList>
    </citation>
    <scope>IDENTIFICATION</scope>
    <source>
        <strain evidence="1">EBRO</strain>
    </source>
</reference>
<organism evidence="1 2">
    <name type="scientific">Anopheles atroparvus</name>
    <name type="common">European mosquito</name>
    <dbReference type="NCBI Taxonomy" id="41427"/>
    <lineage>
        <taxon>Eukaryota</taxon>
        <taxon>Metazoa</taxon>
        <taxon>Ecdysozoa</taxon>
        <taxon>Arthropoda</taxon>
        <taxon>Hexapoda</taxon>
        <taxon>Insecta</taxon>
        <taxon>Pterygota</taxon>
        <taxon>Neoptera</taxon>
        <taxon>Endopterygota</taxon>
        <taxon>Diptera</taxon>
        <taxon>Nematocera</taxon>
        <taxon>Culicoidea</taxon>
        <taxon>Culicidae</taxon>
        <taxon>Anophelinae</taxon>
        <taxon>Anopheles</taxon>
    </lineage>
</organism>
<accession>A0AAG5DHJ7</accession>
<evidence type="ECO:0000313" key="2">
    <source>
        <dbReference type="Proteomes" id="UP000075880"/>
    </source>
</evidence>
<sequence>MMFGRDELLLLIFSSLSVLDYRRSTLRLFCIRHERECLYRIIVS</sequence>
<evidence type="ECO:0000313" key="1">
    <source>
        <dbReference type="EnsemblMetazoa" id="ENSAATROPP010178"/>
    </source>
</evidence>
<dbReference type="EnsemblMetazoa" id="ENSAATROPT011201">
    <property type="protein sequence ID" value="ENSAATROPP010122"/>
    <property type="gene ID" value="ENSAATROPG009119"/>
</dbReference>
<protein>
    <submittedName>
        <fullName evidence="1">Uncharacterized protein</fullName>
    </submittedName>
</protein>
<dbReference type="AlphaFoldDB" id="A0AAG5DHJ7"/>